<dbReference type="EMBL" id="JAILYJ010000003">
    <property type="protein sequence ID" value="MBY4629230.1"/>
    <property type="molecule type" value="Genomic_DNA"/>
</dbReference>
<dbReference type="InterPro" id="IPR004045">
    <property type="entry name" value="Glutathione_S-Trfase_N"/>
</dbReference>
<protein>
    <submittedName>
        <fullName evidence="3">Glutathione S-transferase family protein</fullName>
    </submittedName>
</protein>
<dbReference type="CDD" id="cd03046">
    <property type="entry name" value="GST_N_GTT1_like"/>
    <property type="match status" value="1"/>
</dbReference>
<dbReference type="Pfam" id="PF02798">
    <property type="entry name" value="GST_N"/>
    <property type="match status" value="1"/>
</dbReference>
<dbReference type="Proteomes" id="UP000733858">
    <property type="component" value="Unassembled WGS sequence"/>
</dbReference>
<dbReference type="Gene3D" id="1.20.1050.10">
    <property type="match status" value="1"/>
</dbReference>
<evidence type="ECO:0000259" key="2">
    <source>
        <dbReference type="PROSITE" id="PS50405"/>
    </source>
</evidence>
<proteinExistence type="predicted"/>
<organism evidence="3 4">
    <name type="scientific">Rhizobium croatiense</name>
    <dbReference type="NCBI Taxonomy" id="2867516"/>
    <lineage>
        <taxon>Bacteria</taxon>
        <taxon>Pseudomonadati</taxon>
        <taxon>Pseudomonadota</taxon>
        <taxon>Alphaproteobacteria</taxon>
        <taxon>Hyphomicrobiales</taxon>
        <taxon>Rhizobiaceae</taxon>
        <taxon>Rhizobium/Agrobacterium group</taxon>
        <taxon>Rhizobium</taxon>
    </lineage>
</organism>
<dbReference type="InterPro" id="IPR040079">
    <property type="entry name" value="Glutathione_S-Trfase"/>
</dbReference>
<keyword evidence="4" id="KW-1185">Reference proteome</keyword>
<dbReference type="CDD" id="cd03207">
    <property type="entry name" value="GST_C_8"/>
    <property type="match status" value="1"/>
</dbReference>
<evidence type="ECO:0000313" key="3">
    <source>
        <dbReference type="EMBL" id="MBY4629230.1"/>
    </source>
</evidence>
<feature type="domain" description="GST C-terminal" evidence="2">
    <location>
        <begin position="90"/>
        <end position="216"/>
    </location>
</feature>
<gene>
    <name evidence="3" type="ORF">K6M89_07845</name>
</gene>
<feature type="domain" description="GST N-terminal" evidence="1">
    <location>
        <begin position="8"/>
        <end position="87"/>
    </location>
</feature>
<reference evidence="3 4" key="1">
    <citation type="submission" date="2021-08" db="EMBL/GenBank/DDBJ databases">
        <title>Rhizobium croatiense sp. nov. and Rhizobium redzepovicii sp. nov., two new species isolated from nodules of Phaseolus vulgaris in Croatia.</title>
        <authorList>
            <person name="Rajnovic I."/>
            <person name="Ramirez-Bahena M.H."/>
            <person name="Kajic S."/>
            <person name="Igual M.J."/>
            <person name="Peix A."/>
            <person name="Velazquez E."/>
            <person name="Sikora S."/>
        </authorList>
    </citation>
    <scope>NUCLEOTIDE SEQUENCE [LARGE SCALE GENOMIC DNA]</scope>
    <source>
        <strain evidence="3 4">13T</strain>
    </source>
</reference>
<dbReference type="Gene3D" id="3.40.30.10">
    <property type="entry name" value="Glutaredoxin"/>
    <property type="match status" value="1"/>
</dbReference>
<dbReference type="InterPro" id="IPR010987">
    <property type="entry name" value="Glutathione-S-Trfase_C-like"/>
</dbReference>
<dbReference type="SUPFAM" id="SSF52833">
    <property type="entry name" value="Thioredoxin-like"/>
    <property type="match status" value="1"/>
</dbReference>
<dbReference type="SFLD" id="SFLDG00358">
    <property type="entry name" value="Main_(cytGST)"/>
    <property type="match status" value="1"/>
</dbReference>
<sequence>MTITITAFERSPDRGRGLARDMRIRWALEEVGQPYEVRLVSFKAMKEPAHLALQPFGQIPTYEEGDLTLFESGAIVLHIAERHGGLLPDETNARARAISWMFAALNTVEPPVFDHSLTRILERDQPWYEQRLRALEESIRKRLDSLSARLGDADWLDGAFSAGDLLMVSVLLRLKSSNILDEYPNLAGYVARAEARPAYQRAFAAQLAVFQAASGG</sequence>
<dbReference type="PROSITE" id="PS50404">
    <property type="entry name" value="GST_NTER"/>
    <property type="match status" value="1"/>
</dbReference>
<dbReference type="SUPFAM" id="SSF47616">
    <property type="entry name" value="GST C-terminal domain-like"/>
    <property type="match status" value="1"/>
</dbReference>
<accession>A0ABS7LWL8</accession>
<dbReference type="PANTHER" id="PTHR44051:SF8">
    <property type="entry name" value="GLUTATHIONE S-TRANSFERASE GSTA"/>
    <property type="match status" value="1"/>
</dbReference>
<dbReference type="PANTHER" id="PTHR44051">
    <property type="entry name" value="GLUTATHIONE S-TRANSFERASE-RELATED"/>
    <property type="match status" value="1"/>
</dbReference>
<name>A0ABS7LWL8_9HYPH</name>
<comment type="caution">
    <text evidence="3">The sequence shown here is derived from an EMBL/GenBank/DDBJ whole genome shotgun (WGS) entry which is preliminary data.</text>
</comment>
<dbReference type="InterPro" id="IPR036249">
    <property type="entry name" value="Thioredoxin-like_sf"/>
</dbReference>
<dbReference type="PROSITE" id="PS50405">
    <property type="entry name" value="GST_CTER"/>
    <property type="match status" value="1"/>
</dbReference>
<dbReference type="SFLD" id="SFLDS00019">
    <property type="entry name" value="Glutathione_Transferase_(cytos"/>
    <property type="match status" value="1"/>
</dbReference>
<evidence type="ECO:0000313" key="4">
    <source>
        <dbReference type="Proteomes" id="UP000733858"/>
    </source>
</evidence>
<dbReference type="InterPro" id="IPR036282">
    <property type="entry name" value="Glutathione-S-Trfase_C_sf"/>
</dbReference>
<evidence type="ECO:0000259" key="1">
    <source>
        <dbReference type="PROSITE" id="PS50404"/>
    </source>
</evidence>
<dbReference type="RefSeq" id="WP_222139011.1">
    <property type="nucleotide sequence ID" value="NZ_JAILYJ010000003.1"/>
</dbReference>